<name>A0A009RNI5_ACIBA</name>
<evidence type="ECO:0000313" key="3">
    <source>
        <dbReference type="Proteomes" id="UP000020735"/>
    </source>
</evidence>
<reference evidence="1 3" key="1">
    <citation type="submission" date="2014-02" db="EMBL/GenBank/DDBJ databases">
        <title>Comparative genomics and transcriptomics to identify genetic mechanisms underlying the emergence of carbapenem resistant Acinetobacter baumannii (CRAb).</title>
        <authorList>
            <person name="Harris A.D."/>
            <person name="Johnson K.J."/>
            <person name="George J."/>
            <person name="Shefchek K."/>
            <person name="Daugherty S.C."/>
            <person name="Parankush S."/>
            <person name="Sadzewicz L."/>
            <person name="Tallon L."/>
            <person name="Sengamalay N."/>
            <person name="Hazen T.H."/>
            <person name="Rasko D.A."/>
        </authorList>
    </citation>
    <scope>NUCLEOTIDE SEQUENCE [LARGE SCALE GENOMIC DNA]</scope>
    <source>
        <strain evidence="1 3">99063</strain>
    </source>
</reference>
<dbReference type="EMBL" id="JEXJ01000182">
    <property type="protein sequence ID" value="EXC43066.1"/>
    <property type="molecule type" value="Genomic_DNA"/>
</dbReference>
<dbReference type="AlphaFoldDB" id="A0A009RNI5"/>
<proteinExistence type="predicted"/>
<dbReference type="PATRIC" id="fig|1310630.3.peg.3923"/>
<evidence type="ECO:0000313" key="1">
    <source>
        <dbReference type="EMBL" id="EXC42705.1"/>
    </source>
</evidence>
<gene>
    <name evidence="2" type="ORF">J529_4144</name>
    <name evidence="1" type="ORF">J529_4169</name>
</gene>
<organism evidence="1 3">
    <name type="scientific">Acinetobacter baumannii 99063</name>
    <dbReference type="NCBI Taxonomy" id="1310630"/>
    <lineage>
        <taxon>Bacteria</taxon>
        <taxon>Pseudomonadati</taxon>
        <taxon>Pseudomonadota</taxon>
        <taxon>Gammaproteobacteria</taxon>
        <taxon>Moraxellales</taxon>
        <taxon>Moraxellaceae</taxon>
        <taxon>Acinetobacter</taxon>
        <taxon>Acinetobacter calcoaceticus/baumannii complex</taxon>
    </lineage>
</organism>
<evidence type="ECO:0000313" key="2">
    <source>
        <dbReference type="EMBL" id="EXC43066.1"/>
    </source>
</evidence>
<sequence>MFFDPKLNLFKSDAYIFMQQSPFQLLEREPALNELAEIKKYFLSIFPDSVYQLA</sequence>
<dbReference type="Proteomes" id="UP000020735">
    <property type="component" value="Unassembled WGS sequence"/>
</dbReference>
<comment type="caution">
    <text evidence="1">The sequence shown here is derived from an EMBL/GenBank/DDBJ whole genome shotgun (WGS) entry which is preliminary data.</text>
</comment>
<dbReference type="EMBL" id="JEXJ01000189">
    <property type="protein sequence ID" value="EXC42705.1"/>
    <property type="molecule type" value="Genomic_DNA"/>
</dbReference>
<accession>A0A009RNI5</accession>
<protein>
    <submittedName>
        <fullName evidence="1">Uncharacterized protein</fullName>
    </submittedName>
</protein>